<evidence type="ECO:0000313" key="2">
    <source>
        <dbReference type="Proteomes" id="UP000814128"/>
    </source>
</evidence>
<reference evidence="1" key="2">
    <citation type="journal article" date="2022" name="New Phytol.">
        <title>Evolutionary transition to the ectomycorrhizal habit in the genomes of a hyperdiverse lineage of mushroom-forming fungi.</title>
        <authorList>
            <person name="Looney B."/>
            <person name="Miyauchi S."/>
            <person name="Morin E."/>
            <person name="Drula E."/>
            <person name="Courty P.E."/>
            <person name="Kohler A."/>
            <person name="Kuo A."/>
            <person name="LaButti K."/>
            <person name="Pangilinan J."/>
            <person name="Lipzen A."/>
            <person name="Riley R."/>
            <person name="Andreopoulos W."/>
            <person name="He G."/>
            <person name="Johnson J."/>
            <person name="Nolan M."/>
            <person name="Tritt A."/>
            <person name="Barry K.W."/>
            <person name="Grigoriev I.V."/>
            <person name="Nagy L.G."/>
            <person name="Hibbett D."/>
            <person name="Henrissat B."/>
            <person name="Matheny P.B."/>
            <person name="Labbe J."/>
            <person name="Martin F.M."/>
        </authorList>
    </citation>
    <scope>NUCLEOTIDE SEQUENCE</scope>
    <source>
        <strain evidence="1">EC-137</strain>
    </source>
</reference>
<proteinExistence type="predicted"/>
<protein>
    <submittedName>
        <fullName evidence="1">Uncharacterized protein</fullName>
    </submittedName>
</protein>
<gene>
    <name evidence="1" type="ORF">K488DRAFT_70059</name>
</gene>
<keyword evidence="2" id="KW-1185">Reference proteome</keyword>
<sequence>MSLCSLSSLSSESDLTDFEIVLPRLAPPALAKSLSGRTASRTASAQGAVVVPRDDRRTPSRRDDRRYIDRDGRPRHLDRDDRPRHVDRDARHPDRDDRYSSRDRNGRQRSHPRSRGPSDMPSVTSETSVSNTRSTLSSTFSPTHYSSRLRRRRRTSHDARTYTYTYTDESSEDSDLTEAGYEPGYARRGAGPKQFAVHGRTDVLPALQLEPHSAFLSAYRLTHLAGVPRPSSPASAPAHSPPTDALPRHLLPALSPAERRARRLALLLDADDADVRDWAMEEYVKLTPAGRRLVREGVFAVRTRDAAALPLRIDDDITNDDSATDADVGDLEGLRERLEDARERAEEDEALEREQDWARETFGRWLADGRADGVFRASASVLDALLREMAREEGEEWAIARGDGDGGDGGDGEEELRPDESASVRDYSVRGSTPAVPPPEATLAPSTTLPVPPSTATARLIDDSVPLPTPPPKIEDTPKTPPPAAALLPLDERTPKRVPDTPLKAALKPTETLQELAGTPPKKSADASPKEPEDASFKKPAETPSKKPADVSFKKPADVSSRVPVDTTPKKASEPAAKKPSPPPAPATSSESGPSTIAPPPKPNFVTSTADTARAASTPAGHDSYVDFFAQDARRIRDDRPIRPMPGYVAAQFAGPRRTPEQVFDSYADFYARRSVAGSVVSRRSARRDKEREREGTGKKDKDKDRTKDRPAAERGQQAP</sequence>
<evidence type="ECO:0000313" key="1">
    <source>
        <dbReference type="EMBL" id="KAI0033211.1"/>
    </source>
</evidence>
<accession>A0ACB8QP81</accession>
<dbReference type="EMBL" id="MU273525">
    <property type="protein sequence ID" value="KAI0033211.1"/>
    <property type="molecule type" value="Genomic_DNA"/>
</dbReference>
<comment type="caution">
    <text evidence="1">The sequence shown here is derived from an EMBL/GenBank/DDBJ whole genome shotgun (WGS) entry which is preliminary data.</text>
</comment>
<dbReference type="Proteomes" id="UP000814128">
    <property type="component" value="Unassembled WGS sequence"/>
</dbReference>
<name>A0ACB8QP81_9AGAM</name>
<organism evidence="1 2">
    <name type="scientific">Vararia minispora EC-137</name>
    <dbReference type="NCBI Taxonomy" id="1314806"/>
    <lineage>
        <taxon>Eukaryota</taxon>
        <taxon>Fungi</taxon>
        <taxon>Dikarya</taxon>
        <taxon>Basidiomycota</taxon>
        <taxon>Agaricomycotina</taxon>
        <taxon>Agaricomycetes</taxon>
        <taxon>Russulales</taxon>
        <taxon>Lachnocladiaceae</taxon>
        <taxon>Vararia</taxon>
    </lineage>
</organism>
<reference evidence="1" key="1">
    <citation type="submission" date="2021-02" db="EMBL/GenBank/DDBJ databases">
        <authorList>
            <consortium name="DOE Joint Genome Institute"/>
            <person name="Ahrendt S."/>
            <person name="Looney B.P."/>
            <person name="Miyauchi S."/>
            <person name="Morin E."/>
            <person name="Drula E."/>
            <person name="Courty P.E."/>
            <person name="Chicoki N."/>
            <person name="Fauchery L."/>
            <person name="Kohler A."/>
            <person name="Kuo A."/>
            <person name="Labutti K."/>
            <person name="Pangilinan J."/>
            <person name="Lipzen A."/>
            <person name="Riley R."/>
            <person name="Andreopoulos W."/>
            <person name="He G."/>
            <person name="Johnson J."/>
            <person name="Barry K.W."/>
            <person name="Grigoriev I.V."/>
            <person name="Nagy L."/>
            <person name="Hibbett D."/>
            <person name="Henrissat B."/>
            <person name="Matheny P.B."/>
            <person name="Labbe J."/>
            <person name="Martin F."/>
        </authorList>
    </citation>
    <scope>NUCLEOTIDE SEQUENCE</scope>
    <source>
        <strain evidence="1">EC-137</strain>
    </source>
</reference>